<evidence type="ECO:0000313" key="3">
    <source>
        <dbReference type="EMBL" id="MEQ2198780.1"/>
    </source>
</evidence>
<comment type="caution">
    <text evidence="3">The sequence shown here is derived from an EMBL/GenBank/DDBJ whole genome shotgun (WGS) entry which is preliminary data.</text>
</comment>
<feature type="transmembrane region" description="Helical" evidence="1">
    <location>
        <begin position="93"/>
        <end position="117"/>
    </location>
</feature>
<dbReference type="Pfam" id="PF00169">
    <property type="entry name" value="PH"/>
    <property type="match status" value="1"/>
</dbReference>
<dbReference type="InterPro" id="IPR001849">
    <property type="entry name" value="PH_domain"/>
</dbReference>
<name>A0ABV0QSG3_9TELE</name>
<organism evidence="3 4">
    <name type="scientific">Xenoophorus captivus</name>
    <dbReference type="NCBI Taxonomy" id="1517983"/>
    <lineage>
        <taxon>Eukaryota</taxon>
        <taxon>Metazoa</taxon>
        <taxon>Chordata</taxon>
        <taxon>Craniata</taxon>
        <taxon>Vertebrata</taxon>
        <taxon>Euteleostomi</taxon>
        <taxon>Actinopterygii</taxon>
        <taxon>Neopterygii</taxon>
        <taxon>Teleostei</taxon>
        <taxon>Neoteleostei</taxon>
        <taxon>Acanthomorphata</taxon>
        <taxon>Ovalentaria</taxon>
        <taxon>Atherinomorphae</taxon>
        <taxon>Cyprinodontiformes</taxon>
        <taxon>Goodeidae</taxon>
        <taxon>Xenoophorus</taxon>
    </lineage>
</organism>
<evidence type="ECO:0000259" key="2">
    <source>
        <dbReference type="PROSITE" id="PS50003"/>
    </source>
</evidence>
<evidence type="ECO:0000256" key="1">
    <source>
        <dbReference type="SAM" id="Phobius"/>
    </source>
</evidence>
<proteinExistence type="predicted"/>
<dbReference type="InterPro" id="IPR047225">
    <property type="entry name" value="PH_GRAF"/>
</dbReference>
<feature type="non-terminal residue" evidence="3">
    <location>
        <position position="1"/>
    </location>
</feature>
<keyword evidence="1" id="KW-0472">Membrane</keyword>
<dbReference type="PANTHER" id="PTHR12552:SF4">
    <property type="entry name" value="RHO GTPASE-ACTIVATING PROTEIN 26"/>
    <property type="match status" value="1"/>
</dbReference>
<dbReference type="SUPFAM" id="SSF50729">
    <property type="entry name" value="PH domain-like"/>
    <property type="match status" value="1"/>
</dbReference>
<keyword evidence="1" id="KW-1133">Transmembrane helix</keyword>
<keyword evidence="4" id="KW-1185">Reference proteome</keyword>
<dbReference type="Proteomes" id="UP001434883">
    <property type="component" value="Unassembled WGS sequence"/>
</dbReference>
<keyword evidence="1" id="KW-0812">Transmembrane</keyword>
<dbReference type="PROSITE" id="PS50003">
    <property type="entry name" value="PH_DOMAIN"/>
    <property type="match status" value="1"/>
</dbReference>
<dbReference type="CDD" id="cd01249">
    <property type="entry name" value="BAR-PH_GRAF_family"/>
    <property type="match status" value="1"/>
</dbReference>
<dbReference type="PANTHER" id="PTHR12552">
    <property type="entry name" value="OLIGOPHRENIN 1"/>
    <property type="match status" value="1"/>
</dbReference>
<dbReference type="InterPro" id="IPR047234">
    <property type="entry name" value="GRAF_fam"/>
</dbReference>
<accession>A0ABV0QSG3</accession>
<feature type="domain" description="PH" evidence="2">
    <location>
        <begin position="1"/>
        <end position="58"/>
    </location>
</feature>
<evidence type="ECO:0000313" key="4">
    <source>
        <dbReference type="Proteomes" id="UP001434883"/>
    </source>
</evidence>
<sequence>GEEESFILKSCTRRKTESIEKRFCFDVEAVDRQGIITMQALSEEDRRLWMEAMDGREPVYNLNKDNQTEGMAQLDVTGFNVMKKFIYAVETRGIMLTVYLSGCCPALFMWFVLLLHISSGQLLVLGVQ</sequence>
<dbReference type="EMBL" id="JAHRIN010020633">
    <property type="protein sequence ID" value="MEQ2198780.1"/>
    <property type="molecule type" value="Genomic_DNA"/>
</dbReference>
<dbReference type="InterPro" id="IPR011993">
    <property type="entry name" value="PH-like_dom_sf"/>
</dbReference>
<protein>
    <submittedName>
        <fullName evidence="3">Rho GTPase-activating protein 26</fullName>
    </submittedName>
</protein>
<gene>
    <name evidence="3" type="primary">ARHGAP26</name>
    <name evidence="3" type="ORF">XENOCAPTIV_018243</name>
</gene>
<dbReference type="Gene3D" id="2.30.29.30">
    <property type="entry name" value="Pleckstrin-homology domain (PH domain)/Phosphotyrosine-binding domain (PTB)"/>
    <property type="match status" value="1"/>
</dbReference>
<reference evidence="3 4" key="1">
    <citation type="submission" date="2021-06" db="EMBL/GenBank/DDBJ databases">
        <authorList>
            <person name="Palmer J.M."/>
        </authorList>
    </citation>
    <scope>NUCLEOTIDE SEQUENCE [LARGE SCALE GENOMIC DNA]</scope>
    <source>
        <strain evidence="3 4">XC_2019</strain>
        <tissue evidence="3">Muscle</tissue>
    </source>
</reference>